<reference evidence="7 8" key="1">
    <citation type="journal article" date="2018" name="Mol. Biol. Evol.">
        <title>Broad Genomic Sampling Reveals a Smut Pathogenic Ancestry of the Fungal Clade Ustilaginomycotina.</title>
        <authorList>
            <person name="Kijpornyongpan T."/>
            <person name="Mondo S.J."/>
            <person name="Barry K."/>
            <person name="Sandor L."/>
            <person name="Lee J."/>
            <person name="Lipzen A."/>
            <person name="Pangilinan J."/>
            <person name="LaButti K."/>
            <person name="Hainaut M."/>
            <person name="Henrissat B."/>
            <person name="Grigoriev I.V."/>
            <person name="Spatafora J.W."/>
            <person name="Aime M.C."/>
        </authorList>
    </citation>
    <scope>NUCLEOTIDE SEQUENCE [LARGE SCALE GENOMIC DNA]</scope>
    <source>
        <strain evidence="7 8">MCA 4718</strain>
    </source>
</reference>
<protein>
    <recommendedName>
        <fullName evidence="9">Single hybrid motif-containing protein</fullName>
    </recommendedName>
</protein>
<comment type="similarity">
    <text evidence="1">Belongs to the 2-oxoacid dehydrogenase family.</text>
</comment>
<dbReference type="PROSITE" id="PS50968">
    <property type="entry name" value="BIOTINYL_LIPOYL"/>
    <property type="match status" value="1"/>
</dbReference>
<evidence type="ECO:0000256" key="3">
    <source>
        <dbReference type="ARBA" id="ARBA00022946"/>
    </source>
</evidence>
<evidence type="ECO:0000259" key="5">
    <source>
        <dbReference type="PROSITE" id="PS50968"/>
    </source>
</evidence>
<evidence type="ECO:0008006" key="9">
    <source>
        <dbReference type="Google" id="ProtNLM"/>
    </source>
</evidence>
<evidence type="ECO:0000313" key="8">
    <source>
        <dbReference type="Proteomes" id="UP000245942"/>
    </source>
</evidence>
<feature type="region of interest" description="Disordered" evidence="4">
    <location>
        <begin position="138"/>
        <end position="215"/>
    </location>
</feature>
<dbReference type="InterPro" id="IPR011053">
    <property type="entry name" value="Single_hybrid_motif"/>
</dbReference>
<dbReference type="Gene3D" id="2.40.50.100">
    <property type="match status" value="1"/>
</dbReference>
<dbReference type="Gene3D" id="4.10.320.10">
    <property type="entry name" value="E3-binding domain"/>
    <property type="match status" value="1"/>
</dbReference>
<dbReference type="InterPro" id="IPR045257">
    <property type="entry name" value="E2/Pdx1"/>
</dbReference>
<feature type="compositionally biased region" description="Low complexity" evidence="4">
    <location>
        <begin position="170"/>
        <end position="191"/>
    </location>
</feature>
<keyword evidence="8" id="KW-1185">Reference proteome</keyword>
<dbReference type="PROSITE" id="PS51826">
    <property type="entry name" value="PSBD"/>
    <property type="match status" value="1"/>
</dbReference>
<dbReference type="Pfam" id="PF00364">
    <property type="entry name" value="Biotin_lipoyl"/>
    <property type="match status" value="1"/>
</dbReference>
<dbReference type="InterPro" id="IPR000089">
    <property type="entry name" value="Biotin_lipoyl"/>
</dbReference>
<dbReference type="InterPro" id="IPR036625">
    <property type="entry name" value="E3-bd_dom_sf"/>
</dbReference>
<gene>
    <name evidence="7" type="ORF">BCV69DRAFT_287885</name>
</gene>
<dbReference type="PANTHER" id="PTHR23151:SF82">
    <property type="entry name" value="PYRUVATE DEHYDROGENASE COMPLEX PROTEIN X COMPONENT, MITOCHONDRIAL"/>
    <property type="match status" value="1"/>
</dbReference>
<dbReference type="Proteomes" id="UP000245942">
    <property type="component" value="Unassembled WGS sequence"/>
</dbReference>
<organism evidence="7 8">
    <name type="scientific">Pseudomicrostroma glucosiphilum</name>
    <dbReference type="NCBI Taxonomy" id="1684307"/>
    <lineage>
        <taxon>Eukaryota</taxon>
        <taxon>Fungi</taxon>
        <taxon>Dikarya</taxon>
        <taxon>Basidiomycota</taxon>
        <taxon>Ustilaginomycotina</taxon>
        <taxon>Exobasidiomycetes</taxon>
        <taxon>Microstromatales</taxon>
        <taxon>Microstromatales incertae sedis</taxon>
        <taxon>Pseudomicrostroma</taxon>
    </lineage>
</organism>
<evidence type="ECO:0000256" key="1">
    <source>
        <dbReference type="ARBA" id="ARBA00007317"/>
    </source>
</evidence>
<dbReference type="PROSITE" id="PS00189">
    <property type="entry name" value="LIPOYL"/>
    <property type="match status" value="1"/>
</dbReference>
<evidence type="ECO:0000259" key="6">
    <source>
        <dbReference type="PROSITE" id="PS51826"/>
    </source>
</evidence>
<dbReference type="CDD" id="cd06849">
    <property type="entry name" value="lipoyl_domain"/>
    <property type="match status" value="1"/>
</dbReference>
<dbReference type="RefSeq" id="XP_025346931.1">
    <property type="nucleotide sequence ID" value="XM_025493588.1"/>
</dbReference>
<evidence type="ECO:0000256" key="4">
    <source>
        <dbReference type="SAM" id="MobiDB-lite"/>
    </source>
</evidence>
<dbReference type="PANTHER" id="PTHR23151">
    <property type="entry name" value="DIHYDROLIPOAMIDE ACETYL/SUCCINYL-TRANSFERASE-RELATED"/>
    <property type="match status" value="1"/>
</dbReference>
<feature type="compositionally biased region" description="Basic and acidic residues" evidence="4">
    <location>
        <begin position="138"/>
        <end position="169"/>
    </location>
</feature>
<evidence type="ECO:0000313" key="7">
    <source>
        <dbReference type="EMBL" id="PWN19771.1"/>
    </source>
</evidence>
<evidence type="ECO:0000256" key="2">
    <source>
        <dbReference type="ARBA" id="ARBA00022823"/>
    </source>
</evidence>
<dbReference type="EMBL" id="KZ819330">
    <property type="protein sequence ID" value="PWN19771.1"/>
    <property type="molecule type" value="Genomic_DNA"/>
</dbReference>
<proteinExistence type="inferred from homology"/>
<feature type="domain" description="Lipoyl-binding" evidence="5">
    <location>
        <begin position="56"/>
        <end position="132"/>
    </location>
</feature>
<keyword evidence="2" id="KW-0450">Lipoyl</keyword>
<dbReference type="SUPFAM" id="SSF51230">
    <property type="entry name" value="Single hybrid motif"/>
    <property type="match status" value="1"/>
</dbReference>
<dbReference type="GeneID" id="37015322"/>
<feature type="domain" description="Peripheral subunit-binding (PSBD)" evidence="6">
    <location>
        <begin position="214"/>
        <end position="255"/>
    </location>
</feature>
<dbReference type="InterPro" id="IPR004167">
    <property type="entry name" value="PSBD"/>
</dbReference>
<dbReference type="AlphaFoldDB" id="A0A316U5N2"/>
<dbReference type="STRING" id="1684307.A0A316U5N2"/>
<dbReference type="FunFam" id="2.40.50.100:FF:000010">
    <property type="entry name" value="Acetyltransferase component of pyruvate dehydrogenase complex"/>
    <property type="match status" value="1"/>
</dbReference>
<dbReference type="InterPro" id="IPR003016">
    <property type="entry name" value="2-oxoA_DH_lipoyl-BS"/>
</dbReference>
<name>A0A316U5N2_9BASI</name>
<sequence>MIVARGWTAARQLLRPAADQIHARVACTLLTTSSPLLLPPTLSALAFHASPASSAFQKFTMPAMSPTMTEGGLATWKVDEGKPFSAGDVLLEIETDKATMDVEAQDDGVMAKILVQAGEKNVAVGKIIAVLAEEGDELSKWESEVDLKDEGGASKKEEQPKKEEPKKQEASSSSSSSGSSSSSSNPAPSSSTPDRHSATPTTSTKSHTDHPNAPMFPSVLRVLRENNLSIDDATSKIKGTGLKGMLTKGDVLSYLGKASSPTGTYKAPRLGIAAQGGPPDKLGGKAEAGAVDKSEPLTATQLRAAILRGLASSSRSHISRSAASATSPALLTPARDSLQEVLADYVLVEEQPAAASLAARKIGGAGKRRDWLDGLI</sequence>
<dbReference type="GO" id="GO:0045254">
    <property type="term" value="C:pyruvate dehydrogenase complex"/>
    <property type="evidence" value="ECO:0007669"/>
    <property type="project" value="InterPro"/>
</dbReference>
<dbReference type="OrthoDB" id="537444at2759"/>
<keyword evidence="3" id="KW-0809">Transit peptide</keyword>
<dbReference type="GO" id="GO:0006086">
    <property type="term" value="P:pyruvate decarboxylation to acetyl-CoA"/>
    <property type="evidence" value="ECO:0007669"/>
    <property type="project" value="InterPro"/>
</dbReference>
<dbReference type="SUPFAM" id="SSF47005">
    <property type="entry name" value="Peripheral subunit-binding domain of 2-oxo acid dehydrogenase complex"/>
    <property type="match status" value="1"/>
</dbReference>
<dbReference type="GO" id="GO:0004742">
    <property type="term" value="F:dihydrolipoyllysine-residue acetyltransferase activity"/>
    <property type="evidence" value="ECO:0007669"/>
    <property type="project" value="TreeGrafter"/>
</dbReference>
<accession>A0A316U5N2</accession>